<dbReference type="PROSITE" id="PS51257">
    <property type="entry name" value="PROKAR_LIPOPROTEIN"/>
    <property type="match status" value="1"/>
</dbReference>
<proteinExistence type="predicted"/>
<keyword evidence="2" id="KW-1185">Reference proteome</keyword>
<accession>A0AAE3KUA7</accession>
<dbReference type="AlphaFoldDB" id="A0AAE3KUA7"/>
<evidence type="ECO:0008006" key="3">
    <source>
        <dbReference type="Google" id="ProtNLM"/>
    </source>
</evidence>
<protein>
    <recommendedName>
        <fullName evidence="3">DUF4270 family protein</fullName>
    </recommendedName>
</protein>
<evidence type="ECO:0000313" key="2">
    <source>
        <dbReference type="Proteomes" id="UP001204144"/>
    </source>
</evidence>
<comment type="caution">
    <text evidence="1">The sequence shown here is derived from an EMBL/GenBank/DDBJ whole genome shotgun (WGS) entry which is preliminary data.</text>
</comment>
<evidence type="ECO:0000313" key="1">
    <source>
        <dbReference type="EMBL" id="MCP9764709.1"/>
    </source>
</evidence>
<dbReference type="RefSeq" id="WP_255038401.1">
    <property type="nucleotide sequence ID" value="NZ_RJUF01000175.1"/>
</dbReference>
<dbReference type="Proteomes" id="UP001204144">
    <property type="component" value="Unassembled WGS sequence"/>
</dbReference>
<name>A0AAE3KUA7_9BACT</name>
<sequence length="449" mass="48898">MKKILVDLQKMSFLLITVLFFSCENPSDIGFDFDGNADATSVYTDTLSLDVSTIISDSTVNGKSNYILAGIVNDPVFGLIKASAYFQPSLVNYTTNLGTTALDTFSVKPNPIADSLRLRIVNSGLIYGDTITRSFYNIYRLKSPMNYTKNYNANESLEYEGASLARFGINSKSFVSDSNTNIAVFINLPKSIAQEILNAAPTAGADNAKFSTAIKGFAIVPEGTNKAVYSFITGHLSASTSTLIANWHYQGDTTKYNYAFDLNGPRHSHIDFNRSGSLLSELSKSKNELSAKLTGNTSFVQGGSGISTKINFANVKNLGTNIRVSKAVLEFKLKAESINALHPKVFNYVLAEVGSNNQQTRNSSNSLTYLTPIGSDLSGVVYTLVDSTNTVNMDITNYLQKITNKTSVSNGLMIMPAVVTTTGNGLLANDNLRRSVFTKPKLKIYYTKY</sequence>
<organism evidence="1 2">
    <name type="scientific">Lacihabitans soyangensis</name>
    <dbReference type="NCBI Taxonomy" id="869394"/>
    <lineage>
        <taxon>Bacteria</taxon>
        <taxon>Pseudomonadati</taxon>
        <taxon>Bacteroidota</taxon>
        <taxon>Cytophagia</taxon>
        <taxon>Cytophagales</taxon>
        <taxon>Leadbetterellaceae</taxon>
        <taxon>Lacihabitans</taxon>
    </lineage>
</organism>
<reference evidence="1 2" key="1">
    <citation type="submission" date="2018-11" db="EMBL/GenBank/DDBJ databases">
        <title>Novel bacteria species description.</title>
        <authorList>
            <person name="Han J.-H."/>
        </authorList>
    </citation>
    <scope>NUCLEOTIDE SEQUENCE [LARGE SCALE GENOMIC DNA]</scope>
    <source>
        <strain evidence="1 2">KCTC23259</strain>
    </source>
</reference>
<gene>
    <name evidence="1" type="ORF">EGI31_17355</name>
</gene>
<dbReference type="EMBL" id="RJUF01000175">
    <property type="protein sequence ID" value="MCP9764709.1"/>
    <property type="molecule type" value="Genomic_DNA"/>
</dbReference>